<evidence type="ECO:0000313" key="2">
    <source>
        <dbReference type="WBParaSite" id="jg7798"/>
    </source>
</evidence>
<keyword evidence="1" id="KW-1185">Reference proteome</keyword>
<evidence type="ECO:0000313" key="1">
    <source>
        <dbReference type="Proteomes" id="UP000887574"/>
    </source>
</evidence>
<name>A0A915EMB9_9BILA</name>
<dbReference type="Proteomes" id="UP000887574">
    <property type="component" value="Unplaced"/>
</dbReference>
<dbReference type="AlphaFoldDB" id="A0A915EMB9"/>
<protein>
    <submittedName>
        <fullName evidence="2">Uncharacterized protein</fullName>
    </submittedName>
</protein>
<dbReference type="WBParaSite" id="jg7798">
    <property type="protein sequence ID" value="jg7798"/>
    <property type="gene ID" value="jg7798"/>
</dbReference>
<sequence>MEAQNCGFSQGSENLNLFPGLYSCQDNNFSNSNQFNGEDDPLFRDLIVYEHFSPPPSASNDSYYSNSDDYFSGSSDYYSAYSNSIGDNSSSGFDKNFNFDFERSCENSFSPSSSNLESSIASADLSQQQLNIQKKSSQLNIRRKFSLMKGPKSGGLGSRKDALKAPTSKVSKNSNISVRRWQTEIWTKFKKATTSSVSNVNNQGDLPADCSYNLYSTHRKLQA</sequence>
<proteinExistence type="predicted"/>
<reference evidence="2" key="1">
    <citation type="submission" date="2022-11" db="UniProtKB">
        <authorList>
            <consortium name="WormBaseParasite"/>
        </authorList>
    </citation>
    <scope>IDENTIFICATION</scope>
</reference>
<accession>A0A915EMB9</accession>
<organism evidence="1 2">
    <name type="scientific">Ditylenchus dipsaci</name>
    <dbReference type="NCBI Taxonomy" id="166011"/>
    <lineage>
        <taxon>Eukaryota</taxon>
        <taxon>Metazoa</taxon>
        <taxon>Ecdysozoa</taxon>
        <taxon>Nematoda</taxon>
        <taxon>Chromadorea</taxon>
        <taxon>Rhabditida</taxon>
        <taxon>Tylenchina</taxon>
        <taxon>Tylenchomorpha</taxon>
        <taxon>Sphaerularioidea</taxon>
        <taxon>Anguinidae</taxon>
        <taxon>Anguininae</taxon>
        <taxon>Ditylenchus</taxon>
    </lineage>
</organism>